<dbReference type="EMBL" id="QPIW01000002">
    <property type="protein sequence ID" value="RDB07128.1"/>
    <property type="molecule type" value="Genomic_DNA"/>
</dbReference>
<proteinExistence type="predicted"/>
<protein>
    <submittedName>
        <fullName evidence="1">Uncharacterized protein</fullName>
    </submittedName>
</protein>
<keyword evidence="2" id="KW-1185">Reference proteome</keyword>
<gene>
    <name evidence="1" type="ORF">DVG78_03635</name>
</gene>
<dbReference type="Proteomes" id="UP000253141">
    <property type="component" value="Unassembled WGS sequence"/>
</dbReference>
<name>A0A369IBU8_9BACT</name>
<dbReference type="AlphaFoldDB" id="A0A369IBU8"/>
<reference evidence="1 2" key="1">
    <citation type="submission" date="2018-07" db="EMBL/GenBank/DDBJ databases">
        <title>Genome analysis of Runella aurantiaca.</title>
        <authorList>
            <person name="Yang X."/>
        </authorList>
    </citation>
    <scope>NUCLEOTIDE SEQUENCE [LARGE SCALE GENOMIC DNA]</scope>
    <source>
        <strain evidence="1 2">YX9</strain>
    </source>
</reference>
<organism evidence="1 2">
    <name type="scientific">Runella aurantiaca</name>
    <dbReference type="NCBI Taxonomy" id="2282308"/>
    <lineage>
        <taxon>Bacteria</taxon>
        <taxon>Pseudomonadati</taxon>
        <taxon>Bacteroidota</taxon>
        <taxon>Cytophagia</taxon>
        <taxon>Cytophagales</taxon>
        <taxon>Spirosomataceae</taxon>
        <taxon>Runella</taxon>
    </lineage>
</organism>
<sequence>MSQSIILLFLGNYFQTSQQTANLAEGFLTRLQFWETKSVKNITGVGTIFKPVINKSGSKIN</sequence>
<evidence type="ECO:0000313" key="1">
    <source>
        <dbReference type="EMBL" id="RDB07128.1"/>
    </source>
</evidence>
<accession>A0A369IBU8</accession>
<evidence type="ECO:0000313" key="2">
    <source>
        <dbReference type="Proteomes" id="UP000253141"/>
    </source>
</evidence>
<comment type="caution">
    <text evidence="1">The sequence shown here is derived from an EMBL/GenBank/DDBJ whole genome shotgun (WGS) entry which is preliminary data.</text>
</comment>